<sequence length="481" mass="55554">MSTDKDERLCLPINNGKPVLVGAAGDENKLSEEKSGPEKQVCTSPIITALTDNTKRVKLSNSPEEAKQESLRMSQQKAKKPVSFSAATDDKWKKWTFGVQFSKNKKEKNIPHDKMSPSTSTSYKGKSEFTVKEDSTKRRIQTKVSKTSGHHQDNFCKSEGKPSASTISFPLESSVDYEEDMYRDADEIEKEKVLLVCGTDSTDFLENKLSVEPEVNIMSYCRKEWRGNTSQAKCIRKGYEAVSQKFFSIRRVRGDNYCAVRATLFQALSQTTQLPDWLQREELVLLPEKLMDKYQWITQWQFKQKWTSKVATLMDEIKECLMLLKRKWKNVSEIENLADKQATCDELFRSEEDEYRLYEAVKFLMLNSAIQLYEDNEKGKAVPVFSWLLFARDTSSNPSQLMENHLNQLGHTGGLEQVEMFLLAYALQHTIQVYRLYKYNTDEFVTLYTSDTEEAWPVVTLITEDDRHYNIPVRMCEETSL</sequence>
<dbReference type="GO" id="GO:0004843">
    <property type="term" value="F:cysteine-type deubiquitinase activity"/>
    <property type="evidence" value="ECO:0007669"/>
    <property type="project" value="Ensembl"/>
</dbReference>
<feature type="region of interest" description="Disordered" evidence="6">
    <location>
        <begin position="58"/>
        <end position="85"/>
    </location>
</feature>
<dbReference type="GO" id="GO:1990108">
    <property type="term" value="P:protein linear deubiquitination"/>
    <property type="evidence" value="ECO:0007669"/>
    <property type="project" value="Ensembl"/>
</dbReference>
<feature type="compositionally biased region" description="Basic and acidic residues" evidence="6">
    <location>
        <begin position="150"/>
        <end position="160"/>
    </location>
</feature>
<feature type="active site" evidence="4">
    <location>
        <position position="468"/>
    </location>
</feature>
<evidence type="ECO:0000256" key="3">
    <source>
        <dbReference type="ARBA" id="ARBA00022490"/>
    </source>
</evidence>
<feature type="site" description="Linear diubiquitin binding" evidence="5">
    <location>
        <position position="443"/>
    </location>
</feature>
<feature type="region of interest" description="Disordered" evidence="6">
    <location>
        <begin position="21"/>
        <end position="40"/>
    </location>
</feature>
<evidence type="ECO:0000256" key="6">
    <source>
        <dbReference type="SAM" id="MobiDB-lite"/>
    </source>
</evidence>
<feature type="compositionally biased region" description="Basic and acidic residues" evidence="6">
    <location>
        <begin position="26"/>
        <end position="37"/>
    </location>
</feature>
<dbReference type="PANTHER" id="PTHR33662:SF2">
    <property type="entry name" value="UBIQUITIN THIOESTERASE OTULIN"/>
    <property type="match status" value="1"/>
</dbReference>
<comment type="subcellular location">
    <subcellularLocation>
        <location evidence="1">Cytoplasm</location>
    </subcellularLocation>
</comment>
<dbReference type="InterPro" id="IPR023237">
    <property type="entry name" value="Otulin"/>
</dbReference>
<dbReference type="GO" id="GO:0045087">
    <property type="term" value="P:innate immune response"/>
    <property type="evidence" value="ECO:0007669"/>
    <property type="project" value="Ensembl"/>
</dbReference>
<dbReference type="Proteomes" id="UP000694421">
    <property type="component" value="Unplaced"/>
</dbReference>
<comment type="similarity">
    <text evidence="2">Belongs to the peptidase C65 family. Otulin subfamily.</text>
</comment>
<evidence type="ECO:0000256" key="5">
    <source>
        <dbReference type="PIRSR" id="PIRSR623237-2"/>
    </source>
</evidence>
<feature type="region of interest" description="Linear diubiquitin binding" evidence="5">
    <location>
        <begin position="253"/>
        <end position="255"/>
    </location>
</feature>
<dbReference type="PANTHER" id="PTHR33662">
    <property type="entry name" value="OTU DEUBIQUITINASE WITH LINEAR LINKAGE-SPECIFICITY A-RELATED"/>
    <property type="match status" value="1"/>
</dbReference>
<dbReference type="GO" id="GO:0005737">
    <property type="term" value="C:cytoplasm"/>
    <property type="evidence" value="ECO:0007669"/>
    <property type="project" value="UniProtKB-SubCell"/>
</dbReference>
<feature type="compositionally biased region" description="Basic and acidic residues" evidence="6">
    <location>
        <begin position="125"/>
        <end position="137"/>
    </location>
</feature>
<evidence type="ECO:0000256" key="2">
    <source>
        <dbReference type="ARBA" id="ARBA00010267"/>
    </source>
</evidence>
<feature type="region of interest" description="Linear diubiquitin binding" evidence="5">
    <location>
        <begin position="224"/>
        <end position="225"/>
    </location>
</feature>
<keyword evidence="3" id="KW-0963">Cytoplasm</keyword>
<protein>
    <submittedName>
        <fullName evidence="7">OTU deubiquitinase with linear linkage specificity</fullName>
    </submittedName>
</protein>
<proteinExistence type="inferred from homology"/>
<organism evidence="7 8">
    <name type="scientific">Salvator merianae</name>
    <name type="common">Argentine black and white tegu</name>
    <name type="synonym">Tupinambis merianae</name>
    <dbReference type="NCBI Taxonomy" id="96440"/>
    <lineage>
        <taxon>Eukaryota</taxon>
        <taxon>Metazoa</taxon>
        <taxon>Chordata</taxon>
        <taxon>Craniata</taxon>
        <taxon>Vertebrata</taxon>
        <taxon>Euteleostomi</taxon>
        <taxon>Lepidosauria</taxon>
        <taxon>Squamata</taxon>
        <taxon>Bifurcata</taxon>
        <taxon>Unidentata</taxon>
        <taxon>Episquamata</taxon>
        <taxon>Laterata</taxon>
        <taxon>Teiioidea</taxon>
        <taxon>Teiidae</taxon>
        <taxon>Salvator</taxon>
    </lineage>
</organism>
<reference evidence="7" key="2">
    <citation type="submission" date="2025-09" db="UniProtKB">
        <authorList>
            <consortium name="Ensembl"/>
        </authorList>
    </citation>
    <scope>IDENTIFICATION</scope>
</reference>
<evidence type="ECO:0000256" key="1">
    <source>
        <dbReference type="ARBA" id="ARBA00004496"/>
    </source>
</evidence>
<evidence type="ECO:0000313" key="7">
    <source>
        <dbReference type="Ensembl" id="ENSSMRP00000012292.1"/>
    </source>
</evidence>
<accession>A0A8D0C0R9</accession>
<dbReference type="InterPro" id="IPR023235">
    <property type="entry name" value="FAM105"/>
</dbReference>
<dbReference type="AlphaFoldDB" id="A0A8D0C0R9"/>
<dbReference type="PRINTS" id="PR02055">
    <property type="entry name" value="PROTEINF105"/>
</dbReference>
<dbReference type="OMA" id="CAFRATL"/>
<dbReference type="Ensembl" id="ENSSMRT00000014325.1">
    <property type="protein sequence ID" value="ENSSMRP00000012292.1"/>
    <property type="gene ID" value="ENSSMRG00000009604.1"/>
</dbReference>
<dbReference type="Pfam" id="PF16218">
    <property type="entry name" value="Peptidase_C101"/>
    <property type="match status" value="1"/>
</dbReference>
<dbReference type="GO" id="GO:0070431">
    <property type="term" value="P:nucleotide-binding oligomerization domain containing 2 signaling pathway"/>
    <property type="evidence" value="ECO:0007669"/>
    <property type="project" value="Ensembl"/>
</dbReference>
<feature type="active site" evidence="4">
    <location>
        <position position="255"/>
    </location>
</feature>
<evidence type="ECO:0000256" key="4">
    <source>
        <dbReference type="PIRSR" id="PIRSR623237-1"/>
    </source>
</evidence>
<feature type="region of interest" description="Disordered" evidence="6">
    <location>
        <begin position="107"/>
        <end position="161"/>
    </location>
</feature>
<dbReference type="PRINTS" id="PR02057">
    <property type="entry name" value="PROTEINF105B"/>
</dbReference>
<evidence type="ECO:0000313" key="8">
    <source>
        <dbReference type="Proteomes" id="UP000694421"/>
    </source>
</evidence>
<name>A0A8D0C0R9_SALMN</name>
<feature type="region of interest" description="Linear diubiquitin binding" evidence="5">
    <location>
        <begin position="412"/>
        <end position="418"/>
    </location>
</feature>
<dbReference type="GeneTree" id="ENSGT00390000009802"/>
<feature type="active site" description="Nucleophile" evidence="4">
    <location>
        <position position="258"/>
    </location>
</feature>
<dbReference type="GO" id="GO:0010803">
    <property type="term" value="P:regulation of tumor necrosis factor-mediated signaling pathway"/>
    <property type="evidence" value="ECO:0007669"/>
    <property type="project" value="Ensembl"/>
</dbReference>
<dbReference type="GO" id="GO:0050728">
    <property type="term" value="P:negative regulation of inflammatory response"/>
    <property type="evidence" value="ECO:0007669"/>
    <property type="project" value="Ensembl"/>
</dbReference>
<reference evidence="7" key="1">
    <citation type="submission" date="2025-08" db="UniProtKB">
        <authorList>
            <consortium name="Ensembl"/>
        </authorList>
    </citation>
    <scope>IDENTIFICATION</scope>
</reference>
<keyword evidence="8" id="KW-1185">Reference proteome</keyword>
<feature type="region of interest" description="Linear diubiquitin binding" evidence="5">
    <location>
        <begin position="465"/>
        <end position="467"/>
    </location>
</feature>